<dbReference type="Gene3D" id="1.25.40.10">
    <property type="entry name" value="Tetratricopeptide repeat domain"/>
    <property type="match status" value="1"/>
</dbReference>
<dbReference type="SUPFAM" id="SSF48452">
    <property type="entry name" value="TPR-like"/>
    <property type="match status" value="1"/>
</dbReference>
<dbReference type="Proteomes" id="UP000298133">
    <property type="component" value="Unassembled WGS sequence"/>
</dbReference>
<keyword evidence="2" id="KW-0732">Signal</keyword>
<evidence type="ECO:0000313" key="4">
    <source>
        <dbReference type="Proteomes" id="UP000298133"/>
    </source>
</evidence>
<dbReference type="EMBL" id="SPIA01000002">
    <property type="protein sequence ID" value="TFH68044.1"/>
    <property type="molecule type" value="Genomic_DNA"/>
</dbReference>
<dbReference type="InterPro" id="IPR011990">
    <property type="entry name" value="TPR-like_helical_dom_sf"/>
</dbReference>
<name>A0A4Y8UJT3_9GAMM</name>
<feature type="signal peptide" evidence="2">
    <location>
        <begin position="1"/>
        <end position="26"/>
    </location>
</feature>
<dbReference type="AlphaFoldDB" id="A0A4Y8UJT3"/>
<evidence type="ECO:0000256" key="1">
    <source>
        <dbReference type="SAM" id="MobiDB-lite"/>
    </source>
</evidence>
<evidence type="ECO:0000256" key="2">
    <source>
        <dbReference type="SAM" id="SignalP"/>
    </source>
</evidence>
<proteinExistence type="predicted"/>
<organism evidence="3 4">
    <name type="scientific">Gammaproteobacteria bacterium LSUCC0057</name>
    <dbReference type="NCBI Taxonomy" id="2559237"/>
    <lineage>
        <taxon>Bacteria</taxon>
        <taxon>Pseudomonadati</taxon>
        <taxon>Pseudomonadota</taxon>
        <taxon>Gammaproteobacteria</taxon>
        <taxon>Cellvibrionales</taxon>
        <taxon>Porticoccaceae</taxon>
        <taxon>SAR92 clade</taxon>
    </lineage>
</organism>
<gene>
    <name evidence="3" type="ORF">E3W66_07305</name>
</gene>
<reference evidence="3 4" key="1">
    <citation type="submission" date="2019-03" db="EMBL/GenBank/DDBJ databases">
        <title>Draft genome of Gammaproteobacteria bacterium LSUCC0057, a member of the SAR92 clade.</title>
        <authorList>
            <person name="Lanclos V.C."/>
            <person name="Doiron C."/>
            <person name="Henson M.W."/>
            <person name="Thrash J.C."/>
        </authorList>
    </citation>
    <scope>NUCLEOTIDE SEQUENCE [LARGE SCALE GENOMIC DNA]</scope>
    <source>
        <strain evidence="3 4">LSUCC0057</strain>
    </source>
</reference>
<evidence type="ECO:0000313" key="3">
    <source>
        <dbReference type="EMBL" id="TFH68044.1"/>
    </source>
</evidence>
<feature type="chain" id="PRO_5021391640" description="Tetratricopeptide repeat protein" evidence="2">
    <location>
        <begin position="27"/>
        <end position="148"/>
    </location>
</feature>
<dbReference type="PROSITE" id="PS51257">
    <property type="entry name" value="PROKAR_LIPOPROTEIN"/>
    <property type="match status" value="1"/>
</dbReference>
<protein>
    <recommendedName>
        <fullName evidence="5">Tetratricopeptide repeat protein</fullName>
    </recommendedName>
</protein>
<evidence type="ECO:0008006" key="5">
    <source>
        <dbReference type="Google" id="ProtNLM"/>
    </source>
</evidence>
<comment type="caution">
    <text evidence="3">The sequence shown here is derived from an EMBL/GenBank/DDBJ whole genome shotgun (WGS) entry which is preliminary data.</text>
</comment>
<accession>A0A4Y8UJT3</accession>
<feature type="region of interest" description="Disordered" evidence="1">
    <location>
        <begin position="24"/>
        <end position="48"/>
    </location>
</feature>
<sequence>MPSWRHCYLLLLALAAAGCTTLRPPAASDQATPPASSAPPVERDEQIAPVDTAPAAGVALAVAQLLERGWFQLGRGEWRAALSLAERAQRLDRFQPESYLLIASAHYRLAQHALAVNIARQGRSYAAAGSEAAIRLDALLALLDGAQN</sequence>
<keyword evidence="4" id="KW-1185">Reference proteome</keyword>